<feature type="non-terminal residue" evidence="1">
    <location>
        <position position="1"/>
    </location>
</feature>
<proteinExistence type="predicted"/>
<evidence type="ECO:0000313" key="2">
    <source>
        <dbReference type="Proteomes" id="UP000028834"/>
    </source>
</evidence>
<dbReference type="AlphaFoldDB" id="A0A086LQ52"/>
<organism evidence="1 2">
    <name type="scientific">Toxoplasma gondii RUB</name>
    <dbReference type="NCBI Taxonomy" id="935652"/>
    <lineage>
        <taxon>Eukaryota</taxon>
        <taxon>Sar</taxon>
        <taxon>Alveolata</taxon>
        <taxon>Apicomplexa</taxon>
        <taxon>Conoidasida</taxon>
        <taxon>Coccidia</taxon>
        <taxon>Eucoccidiorida</taxon>
        <taxon>Eimeriorina</taxon>
        <taxon>Sarcocystidae</taxon>
        <taxon>Toxoplasma</taxon>
    </lineage>
</organism>
<dbReference type="VEuPathDB" id="ToxoDB:TGRUB_320280B"/>
<comment type="caution">
    <text evidence="1">The sequence shown here is derived from an EMBL/GenBank/DDBJ whole genome shotgun (WGS) entry which is preliminary data.</text>
</comment>
<dbReference type="EMBL" id="AFYV02002409">
    <property type="protein sequence ID" value="KFG58770.1"/>
    <property type="molecule type" value="Genomic_DNA"/>
</dbReference>
<gene>
    <name evidence="1" type="ORF">TGRUB_320280B</name>
</gene>
<accession>A0A086LQ52</accession>
<dbReference type="Proteomes" id="UP000028834">
    <property type="component" value="Unassembled WGS sequence"/>
</dbReference>
<sequence>IKRPPRFSRNGRQNGWWNPKSFFMRYYTGGQDVDVCRLPDRTPYTAEPFVNNNFRGKCFSVEQFDFIEKRDW</sequence>
<evidence type="ECO:0000313" key="1">
    <source>
        <dbReference type="EMBL" id="KFG58770.1"/>
    </source>
</evidence>
<name>A0A086LQ52_TOXGO</name>
<protein>
    <submittedName>
        <fullName evidence="1">Uncharacterized protein</fullName>
    </submittedName>
</protein>
<reference evidence="1 2" key="1">
    <citation type="submission" date="2014-05" db="EMBL/GenBank/DDBJ databases">
        <authorList>
            <person name="Sibley D."/>
            <person name="Venepally P."/>
            <person name="Karamycheva S."/>
            <person name="Hadjithomas M."/>
            <person name="Khan A."/>
            <person name="Brunk B."/>
            <person name="Roos D."/>
            <person name="Caler E."/>
            <person name="Lorenzi H."/>
        </authorList>
    </citation>
    <scope>NUCLEOTIDE SEQUENCE [LARGE SCALE GENOMIC DNA]</scope>
    <source>
        <strain evidence="1 2">RUB</strain>
    </source>
</reference>